<dbReference type="PROSITE" id="PS51192">
    <property type="entry name" value="HELICASE_ATP_BIND_1"/>
    <property type="match status" value="2"/>
</dbReference>
<organism evidence="1">
    <name type="scientific">Dendroctonus ponderosae</name>
    <name type="common">Mountain pine beetle</name>
    <dbReference type="NCBI Taxonomy" id="77166"/>
    <lineage>
        <taxon>Eukaryota</taxon>
        <taxon>Metazoa</taxon>
        <taxon>Ecdysozoa</taxon>
        <taxon>Arthropoda</taxon>
        <taxon>Hexapoda</taxon>
        <taxon>Insecta</taxon>
        <taxon>Pterygota</taxon>
        <taxon>Neoptera</taxon>
        <taxon>Endopterygota</taxon>
        <taxon>Coleoptera</taxon>
        <taxon>Polyphaga</taxon>
        <taxon>Cucujiformia</taxon>
        <taxon>Curculionidae</taxon>
        <taxon>Scolytinae</taxon>
        <taxon>Dendroctonus</taxon>
    </lineage>
</organism>
<dbReference type="PROSITE" id="PS51194">
    <property type="entry name" value="HELICASE_CTER"/>
    <property type="match status" value="2"/>
</dbReference>
<dbReference type="CDD" id="cd18020">
    <property type="entry name" value="DEXHc_ASCC3_1"/>
    <property type="match status" value="1"/>
</dbReference>
<dbReference type="Gene3D" id="3.40.50.300">
    <property type="entry name" value="P-loop containing nucleotide triphosphate hydrolases"/>
    <property type="match status" value="4"/>
</dbReference>
<dbReference type="SUPFAM" id="SSF158702">
    <property type="entry name" value="Sec63 N-terminal domain-like"/>
    <property type="match status" value="2"/>
</dbReference>
<feature type="non-terminal residue" evidence="1">
    <location>
        <position position="1"/>
    </location>
</feature>
<sequence length="2127" mass="241168">MLEVSSTGFFRDFHRLLQSKEVEPSHQFSVAECEYSKIERFFQCSADLETAKGLLYLAYLRQMVQRQVENRRQDGAPLDDQVYELVLRTLKEFKLQRRFNRQGFARLPASTLEKIGQAVENVVDRLPEGYFVRPRRASVKMGDLDPAGRPKPVNPLFYVPLRESLPEIEKYLSRTDSSSSRRRRSFSLLYTDEPKEAQNYPLEATFNVYKASIPNYTYDQFRRIVEEELASGQGDDEAVAYFLDTFGCAVFEFVSEIVRNRHGRIDFSKAAVSRGVPALNKNTTDAVIAGTVTVQSEKESNLLKKLRKIEKKDRAKLTAAELEQAELEYDAARKAPIFKRQAPTRLDPEQYPHVHDQMRDHMVTSKYEGVAMLQPENAIKKTTSDYLEFTIPGAKKGDVPDMPAVQVAALDPIGRLVFKDIKQLNRIQSEVFPVAYQTNENMLVCAPTGAGKTNIALLAIVHQIRSHMEGSLIRKNDFKIIYVCPMKALATEMVANFGKKLAPIGIHVKECTGDMQLTKKEILETQMLVTTPEKWDVITRKGAVDSEVVGLVKLLIIDEVHLLNGSRGPVIEALVARTLRQVVSSQSMIRIVALSATLPGYLDVAQFLKVNTRSGLFFFDNRYRAVPLTTSFIGAKKCNESDIMDLVCYEKVEEFVREGHQAMVFVTSRNATAAVAKRLIELAQERGTLRQFEPEKGVRVNRAGYKNSDLGYLVPQGFGIHHAGMVRSDRLEVEQLFRSGELKVIVCTTTLAWGVNLPAHAVIIRGTLHYDAAKSTFVDMDMLDVQQIFGRAGRPQFDTSGHGIIITSMANVSNYMGLMLSQVPIESQFLNCVPDNLNAEIVLGTVSNLREAMEWLTNTFLYCRIRRNPLVYGLTFKEVFDGLQFNRFLQTQIDNAAATLEKSQLIRFDPSLGELRPTNFGRIASFYYIAHTTMALFYQRFERFMSEASLLRLLSEASEFQQIQVRMDEVHELDRLRECNELDIELDFANVTSKVICLIQAYISREQVRVSSLASDTQYIIQTVVRLARALFEIAKDRNYALQVSRTLKLAQMVEQQMWDHIHPLMQFKELVPHLSSHRASEVLGMGVEDLKELSERELESLFRAKHVAARVKHFCSIFPVVDVTHVVKPITDGVIRVTLLVSPAFKWDPHIHGNVQHYYAWVEDPTHDAIYHIESFVVTRKMCQPGAESVELVFTVPLTKPLSLEYFLRVVNSQFMHSEAFFVIDLDELKLFTSDSFQTRMLDLQPLPKHVLRHKPFEDLYPFSHFNVVQSQVFHSCYHTDTPVILGAPTGSGKTIVAELCMLRLFAHSPDQKVVYIAPMKALVRERTLDWTAKFAKIQKKAIEVTGDVTPRSDLIRSAHIIITTPEKWDAMSRNWTEKDFVKQVGLMVIDEIHLLGEDRGPVLEVIVSRMNCINRKKNTNVRIIGLSTAMANPGDLAYWLNCDKRGLFNFSSAVRPVPLEIHLQGFDVKNYCPRMAAMNKSVFQAIGQYSGDGSALIFVSSRKQTRITGYELMKFLLTEGNPQKWMHCAPFELEDAKARLVDQDLAQLLAYGIGMHHAGLCDSDRNLVEQLYVSQKIQVLIATATLAWGVNFPARLVIVKGTEYFDPVTKRYVDMPITDVIQMCGRAGRPQFDTSGFACVLVHECKKNFYQSVSAICGAVPAFNEPHCCRKFLFEPFPVESNLLESLPDHVNAEIANGNIVTKAQLLEFIESTFFFRRLLANPGYYQLAAGGDPLEYVSELADAVVETLKLHECVAVQENEGEFRGVYEPTFLGLLSCQYYLSFKSVHFLSEQMEPDCSLEELLLLVCQVEEYRLFPVRHNEDNINKELARELEVRTDFAFDSPCLKVLLMLKCYLLDVSLPNQEYVLDLKSVLDQIVRIVHVRASGIGWAFNQGAGFQAMMNLAAARHWLDCTLKLAYLCQMLIQGQLAAQSNLIMLPHINAGNLRQINQRLQSLIEASNMSVSVLKAHRHLSRGIQDVFQSFLGQKAALEVMRAIGDLPLLTVQSSVVRGALALDVQADRDCVSVRGQEAGAYVLQLALTRDGSSRMSVSSKKFNKQKEEFWFLVLAMEGQLVFRKFAMTRRSKRLEVPVQLRRGVYSYTLFLMSDCYIGMDQQLVYRMKIGQ</sequence>
<dbReference type="InterPro" id="IPR004179">
    <property type="entry name" value="Sec63-dom"/>
</dbReference>
<dbReference type="OrthoDB" id="5575at2759"/>
<evidence type="ECO:0000313" key="1">
    <source>
        <dbReference type="EMBL" id="ENN76138.1"/>
    </source>
</evidence>
<dbReference type="OMA" id="MCSATEF"/>
<dbReference type="FunFam" id="1.10.10.10:FF:000024">
    <property type="entry name" value="U5 small nuclear ribonucleoprotein helicase"/>
    <property type="match status" value="1"/>
</dbReference>
<name>N6TEI0_DENPD</name>
<dbReference type="InterPro" id="IPR027417">
    <property type="entry name" value="P-loop_NTPase"/>
</dbReference>
<dbReference type="InterPro" id="IPR036388">
    <property type="entry name" value="WH-like_DNA-bd_sf"/>
</dbReference>
<dbReference type="Pfam" id="PF23445">
    <property type="entry name" value="WHD_SNRNP200"/>
    <property type="match status" value="2"/>
</dbReference>
<dbReference type="CDD" id="cd18795">
    <property type="entry name" value="SF2_C_Ski2"/>
    <property type="match status" value="2"/>
</dbReference>
<dbReference type="PANTHER" id="PTHR47961">
    <property type="entry name" value="DNA POLYMERASE THETA, PUTATIVE (AFU_ORTHOLOGUE AFUA_1G05260)-RELATED"/>
    <property type="match status" value="1"/>
</dbReference>
<dbReference type="FunFam" id="3.40.50.300:FF:000062">
    <property type="entry name" value="U5 small nuclear ribonucleoprotein helicase"/>
    <property type="match status" value="1"/>
</dbReference>
<dbReference type="PANTHER" id="PTHR47961:SF13">
    <property type="entry name" value="ACTIVATING SIGNAL COINTEGRATOR 1 COMPLEX SUBUNIT 3"/>
    <property type="match status" value="1"/>
</dbReference>
<dbReference type="InterPro" id="IPR050474">
    <property type="entry name" value="Hel308_SKI2-like"/>
</dbReference>
<dbReference type="FunFam" id="3.40.50.300:FF:000102">
    <property type="entry name" value="RNA helicase, activating signal cointegrator 1"/>
    <property type="match status" value="1"/>
</dbReference>
<dbReference type="SMART" id="SM00382">
    <property type="entry name" value="AAA"/>
    <property type="match status" value="2"/>
</dbReference>
<dbReference type="Pfam" id="PF02889">
    <property type="entry name" value="Sec63"/>
    <property type="match status" value="2"/>
</dbReference>
<dbReference type="InterPro" id="IPR003593">
    <property type="entry name" value="AAA+_ATPase"/>
</dbReference>
<accession>N6TEI0</accession>
<dbReference type="Pfam" id="PF00270">
    <property type="entry name" value="DEAD"/>
    <property type="match status" value="2"/>
</dbReference>
<dbReference type="SMART" id="SM00973">
    <property type="entry name" value="Sec63"/>
    <property type="match status" value="2"/>
</dbReference>
<dbReference type="InterPro" id="IPR001650">
    <property type="entry name" value="Helicase_C-like"/>
</dbReference>
<dbReference type="SUPFAM" id="SSF81296">
    <property type="entry name" value="E set domains"/>
    <property type="match status" value="1"/>
</dbReference>
<dbReference type="GO" id="GO:0005524">
    <property type="term" value="F:ATP binding"/>
    <property type="evidence" value="ECO:0007669"/>
    <property type="project" value="InterPro"/>
</dbReference>
<dbReference type="Pfam" id="PF00271">
    <property type="entry name" value="Helicase_C"/>
    <property type="match status" value="2"/>
</dbReference>
<dbReference type="Gene3D" id="1.10.10.10">
    <property type="entry name" value="Winged helix-like DNA-binding domain superfamily/Winged helix DNA-binding domain"/>
    <property type="match status" value="2"/>
</dbReference>
<dbReference type="EMBL" id="KB740986">
    <property type="protein sequence ID" value="ENN76138.1"/>
    <property type="molecule type" value="Genomic_DNA"/>
</dbReference>
<dbReference type="HOGENOM" id="CLU_000335_2_1_1"/>
<dbReference type="InterPro" id="IPR036390">
    <property type="entry name" value="WH_DNA-bd_sf"/>
</dbReference>
<dbReference type="SUPFAM" id="SSF52540">
    <property type="entry name" value="P-loop containing nucleoside triphosphate hydrolases"/>
    <property type="match status" value="3"/>
</dbReference>
<reference evidence="1" key="1">
    <citation type="journal article" date="2013" name="Genome Biol.">
        <title>Draft genome of the mountain pine beetle, Dendroctonus ponderosae Hopkins, a major forest pest.</title>
        <authorList>
            <person name="Keeling C.I."/>
            <person name="Yuen M.M."/>
            <person name="Liao N.Y."/>
            <person name="Docking T.R."/>
            <person name="Chan S.K."/>
            <person name="Taylor G.A."/>
            <person name="Palmquist D.L."/>
            <person name="Jackman S.D."/>
            <person name="Nguyen A."/>
            <person name="Li M."/>
            <person name="Henderson H."/>
            <person name="Janes J.K."/>
            <person name="Zhao Y."/>
            <person name="Pandoh P."/>
            <person name="Moore R."/>
            <person name="Sperling F.A."/>
            <person name="Huber D.P."/>
            <person name="Birol I."/>
            <person name="Jones S.J."/>
            <person name="Bohlmann J."/>
        </authorList>
    </citation>
    <scope>NUCLEOTIDE SEQUENCE</scope>
</reference>
<dbReference type="SMART" id="SM00490">
    <property type="entry name" value="HELICc"/>
    <property type="match status" value="2"/>
</dbReference>
<dbReference type="InterPro" id="IPR011545">
    <property type="entry name" value="DEAD/DEAH_box_helicase_dom"/>
</dbReference>
<gene>
    <name evidence="1" type="ORF">YQE_07311</name>
</gene>
<dbReference type="InterPro" id="IPR057842">
    <property type="entry name" value="WH_MER3"/>
</dbReference>
<dbReference type="GO" id="GO:0003676">
    <property type="term" value="F:nucleic acid binding"/>
    <property type="evidence" value="ECO:0007669"/>
    <property type="project" value="InterPro"/>
</dbReference>
<dbReference type="Gene3D" id="1.10.3380.10">
    <property type="entry name" value="Sec63 N-terminal domain-like domain"/>
    <property type="match status" value="2"/>
</dbReference>
<dbReference type="InterPro" id="IPR014756">
    <property type="entry name" value="Ig_E-set"/>
</dbReference>
<protein>
    <submittedName>
        <fullName evidence="1">Uncharacterized protein</fullName>
    </submittedName>
</protein>
<dbReference type="Gene3D" id="2.60.40.150">
    <property type="entry name" value="C2 domain"/>
    <property type="match status" value="2"/>
</dbReference>
<proteinExistence type="predicted"/>
<dbReference type="InterPro" id="IPR014001">
    <property type="entry name" value="Helicase_ATP-bd"/>
</dbReference>
<dbReference type="SUPFAM" id="SSF46785">
    <property type="entry name" value="Winged helix' DNA-binding domain"/>
    <property type="match status" value="2"/>
</dbReference>
<dbReference type="InterPro" id="IPR035892">
    <property type="entry name" value="C2_domain_sf"/>
</dbReference>
<dbReference type="PIRSF" id="PIRSF039073">
    <property type="entry name" value="BRR2"/>
    <property type="match status" value="1"/>
</dbReference>
<dbReference type="SMART" id="SM00487">
    <property type="entry name" value="DEXDc"/>
    <property type="match status" value="2"/>
</dbReference>